<dbReference type="Gene3D" id="3.10.105.10">
    <property type="entry name" value="Dipeptide-binding Protein, Domain 3"/>
    <property type="match status" value="1"/>
</dbReference>
<dbReference type="GO" id="GO:1904680">
    <property type="term" value="F:peptide transmembrane transporter activity"/>
    <property type="evidence" value="ECO:0007669"/>
    <property type="project" value="TreeGrafter"/>
</dbReference>
<evidence type="ECO:0000259" key="2">
    <source>
        <dbReference type="Pfam" id="PF00496"/>
    </source>
</evidence>
<sequence>MRKKIACLLAAALCVTAALGGCSGSGKGSGGDASSSDGSGGTFIVRSAGDPMSFNPDVAGDDNGYPIAQNMFRRLCALDSSKQNLVPEAAESWEYNEDATKLTFHLRDDLKWSDGEALTSEDVKYTFDTIKANPTYYFSASMAVVDSIEAPDDYTVIFNLNKPDSSLVYFLGWYATFIMPEHVYNNGQAWEENSEATNPTVTCGPFKLEEYNQGESVTLVKNEEFADPAKLDKLIFSIIPDEATAVQALQNGEIDFFENFSASYVTELEADPNIRVEINEYPSPIRMLFNFNNDTLKNQAVRKAIAMAVDRDEVSEKVFNEIQKPEYALYPSYVEWAANTEDTAPEFDIEGAKKVLEDAGFTADADGNYITGLTIDVFEGSGYPDTARLIQATLAEVGIQTEIEVSEYNAWSQKVSVEKDFDICLMGGFMGPDPSALVNRIGTGGGSNYGSYSNTKVDELLAQGASTAEQSERATYYKEAQTILAEELPYINIVSFAGPEASNAGFKNLPYDGEGKWAWADYSHVEKAN</sequence>
<organism evidence="3 4">
    <name type="scientific">Sellimonas intestinalis</name>
    <dbReference type="NCBI Taxonomy" id="1653434"/>
    <lineage>
        <taxon>Bacteria</taxon>
        <taxon>Bacillati</taxon>
        <taxon>Bacillota</taxon>
        <taxon>Clostridia</taxon>
        <taxon>Lachnospirales</taxon>
        <taxon>Lachnospiraceae</taxon>
        <taxon>Sellimonas</taxon>
    </lineage>
</organism>
<protein>
    <submittedName>
        <fullName evidence="3">Peptide ABC transporter substrate-binding protein</fullName>
    </submittedName>
</protein>
<feature type="chain" id="PRO_5038815839" evidence="1">
    <location>
        <begin position="21"/>
        <end position="529"/>
    </location>
</feature>
<reference evidence="3 4" key="1">
    <citation type="submission" date="2018-08" db="EMBL/GenBank/DDBJ databases">
        <title>A genome reference for cultivated species of the human gut microbiota.</title>
        <authorList>
            <person name="Zou Y."/>
            <person name="Xue W."/>
            <person name="Luo G."/>
        </authorList>
    </citation>
    <scope>NUCLEOTIDE SEQUENCE [LARGE SCALE GENOMIC DNA]</scope>
    <source>
        <strain evidence="3 4">AF37-2AT</strain>
    </source>
</reference>
<dbReference type="PROSITE" id="PS51257">
    <property type="entry name" value="PROKAR_LIPOPROTEIN"/>
    <property type="match status" value="1"/>
</dbReference>
<evidence type="ECO:0000313" key="4">
    <source>
        <dbReference type="Proteomes" id="UP000261080"/>
    </source>
</evidence>
<dbReference type="AlphaFoldDB" id="A0A3E3K3I0"/>
<feature type="domain" description="Solute-binding protein family 5" evidence="2">
    <location>
        <begin position="85"/>
        <end position="447"/>
    </location>
</feature>
<dbReference type="InterPro" id="IPR000914">
    <property type="entry name" value="SBP_5_dom"/>
</dbReference>
<dbReference type="EMBL" id="QVLX01000003">
    <property type="protein sequence ID" value="RGE87997.1"/>
    <property type="molecule type" value="Genomic_DNA"/>
</dbReference>
<gene>
    <name evidence="3" type="ORF">DW016_07805</name>
</gene>
<accession>A0A3E3K3I0</accession>
<keyword evidence="4" id="KW-1185">Reference proteome</keyword>
<dbReference type="InterPro" id="IPR039424">
    <property type="entry name" value="SBP_5"/>
</dbReference>
<dbReference type="Gene3D" id="3.40.190.10">
    <property type="entry name" value="Periplasmic binding protein-like II"/>
    <property type="match status" value="1"/>
</dbReference>
<evidence type="ECO:0000256" key="1">
    <source>
        <dbReference type="SAM" id="SignalP"/>
    </source>
</evidence>
<dbReference type="PIRSF" id="PIRSF002741">
    <property type="entry name" value="MppA"/>
    <property type="match status" value="1"/>
</dbReference>
<dbReference type="GO" id="GO:0042597">
    <property type="term" value="C:periplasmic space"/>
    <property type="evidence" value="ECO:0007669"/>
    <property type="project" value="UniProtKB-ARBA"/>
</dbReference>
<dbReference type="GO" id="GO:0043190">
    <property type="term" value="C:ATP-binding cassette (ABC) transporter complex"/>
    <property type="evidence" value="ECO:0007669"/>
    <property type="project" value="InterPro"/>
</dbReference>
<dbReference type="GeneID" id="97191544"/>
<comment type="caution">
    <text evidence="3">The sequence shown here is derived from an EMBL/GenBank/DDBJ whole genome shotgun (WGS) entry which is preliminary data.</text>
</comment>
<dbReference type="GO" id="GO:0015833">
    <property type="term" value="P:peptide transport"/>
    <property type="evidence" value="ECO:0007669"/>
    <property type="project" value="TreeGrafter"/>
</dbReference>
<dbReference type="InterPro" id="IPR030678">
    <property type="entry name" value="Peptide/Ni-bd"/>
</dbReference>
<dbReference type="SUPFAM" id="SSF53850">
    <property type="entry name" value="Periplasmic binding protein-like II"/>
    <property type="match status" value="1"/>
</dbReference>
<proteinExistence type="predicted"/>
<keyword evidence="1" id="KW-0732">Signal</keyword>
<dbReference type="RefSeq" id="WP_053769823.1">
    <property type="nucleotide sequence ID" value="NZ_CALBAT010000017.1"/>
</dbReference>
<evidence type="ECO:0000313" key="3">
    <source>
        <dbReference type="EMBL" id="RGE87997.1"/>
    </source>
</evidence>
<dbReference type="OrthoDB" id="9772924at2"/>
<name>A0A3E3K3I0_9FIRM</name>
<dbReference type="Proteomes" id="UP000261080">
    <property type="component" value="Unassembled WGS sequence"/>
</dbReference>
<dbReference type="Pfam" id="PF00496">
    <property type="entry name" value="SBP_bac_5"/>
    <property type="match status" value="1"/>
</dbReference>
<dbReference type="Gene3D" id="3.90.76.10">
    <property type="entry name" value="Dipeptide-binding Protein, Domain 1"/>
    <property type="match status" value="1"/>
</dbReference>
<feature type="signal peptide" evidence="1">
    <location>
        <begin position="1"/>
        <end position="20"/>
    </location>
</feature>
<dbReference type="PANTHER" id="PTHR30290">
    <property type="entry name" value="PERIPLASMIC BINDING COMPONENT OF ABC TRANSPORTER"/>
    <property type="match status" value="1"/>
</dbReference>